<keyword evidence="10 13" id="KW-0460">Magnesium</keyword>
<dbReference type="InterPro" id="IPR011877">
    <property type="entry name" value="Ribokinase"/>
</dbReference>
<keyword evidence="5 13" id="KW-0808">Transferase</keyword>
<keyword evidence="7 13" id="KW-0547">Nucleotide-binding</keyword>
<feature type="binding site" evidence="13">
    <location>
        <begin position="41"/>
        <end position="45"/>
    </location>
    <ligand>
        <name>substrate</name>
    </ligand>
</feature>
<comment type="subcellular location">
    <subcellularLocation>
        <location evidence="13">Cytoplasm</location>
    </subcellularLocation>
</comment>
<comment type="function">
    <text evidence="13">Catalyzes the phosphorylation of ribose at O-5 in a reaction requiring ATP and magnesium. The resulting D-ribose-5-phosphate can then be used either for sythesis of nucleotides, histidine, and tryptophan, or as a component of the pentose phosphate pathway.</text>
</comment>
<dbReference type="PANTHER" id="PTHR10584:SF166">
    <property type="entry name" value="RIBOKINASE"/>
    <property type="match status" value="1"/>
</dbReference>
<comment type="caution">
    <text evidence="13">Lacks conserved residue(s) required for the propagation of feature annotation.</text>
</comment>
<dbReference type="InterPro" id="IPR029056">
    <property type="entry name" value="Ribokinase-like"/>
</dbReference>
<evidence type="ECO:0000256" key="6">
    <source>
        <dbReference type="ARBA" id="ARBA00022723"/>
    </source>
</evidence>
<comment type="subunit">
    <text evidence="13">Homodimer.</text>
</comment>
<name>A0A8G2BTH2_9BACT</name>
<dbReference type="CDD" id="cd01174">
    <property type="entry name" value="ribokinase"/>
    <property type="match status" value="1"/>
</dbReference>
<keyword evidence="16" id="KW-1185">Reference proteome</keyword>
<feature type="binding site" evidence="13">
    <location>
        <begin position="222"/>
        <end position="227"/>
    </location>
    <ligand>
        <name>ATP</name>
        <dbReference type="ChEBI" id="CHEBI:30616"/>
    </ligand>
</feature>
<evidence type="ECO:0000256" key="4">
    <source>
        <dbReference type="ARBA" id="ARBA00022490"/>
    </source>
</evidence>
<comment type="similarity">
    <text evidence="1">Belongs to the carbohydrate kinase pfkB family.</text>
</comment>
<comment type="catalytic activity">
    <reaction evidence="13">
        <text>D-ribose + ATP = D-ribose 5-phosphate + ADP + H(+)</text>
        <dbReference type="Rhea" id="RHEA:13697"/>
        <dbReference type="ChEBI" id="CHEBI:15378"/>
        <dbReference type="ChEBI" id="CHEBI:30616"/>
        <dbReference type="ChEBI" id="CHEBI:47013"/>
        <dbReference type="ChEBI" id="CHEBI:78346"/>
        <dbReference type="ChEBI" id="CHEBI:456216"/>
        <dbReference type="EC" id="2.7.1.15"/>
    </reaction>
</comment>
<dbReference type="RefSeq" id="WP_103982040.1">
    <property type="nucleotide sequence ID" value="NZ_FNVS01000001.1"/>
</dbReference>
<dbReference type="GO" id="GO:0005829">
    <property type="term" value="C:cytosol"/>
    <property type="evidence" value="ECO:0007669"/>
    <property type="project" value="TreeGrafter"/>
</dbReference>
<evidence type="ECO:0000256" key="9">
    <source>
        <dbReference type="ARBA" id="ARBA00022840"/>
    </source>
</evidence>
<feature type="binding site" evidence="13">
    <location>
        <position position="186"/>
    </location>
    <ligand>
        <name>ATP</name>
        <dbReference type="ChEBI" id="CHEBI:30616"/>
    </ligand>
</feature>
<feature type="active site" description="Proton acceptor" evidence="13">
    <location>
        <position position="254"/>
    </location>
</feature>
<protein>
    <recommendedName>
        <fullName evidence="3 13">Ribokinase</fullName>
        <shortName evidence="13">RK</shortName>
        <ecNumber evidence="2 13">2.7.1.15</ecNumber>
    </recommendedName>
</protein>
<reference evidence="15 16" key="1">
    <citation type="submission" date="2016-10" db="EMBL/GenBank/DDBJ databases">
        <authorList>
            <person name="Varghese N."/>
            <person name="Submissions S."/>
        </authorList>
    </citation>
    <scope>NUCLEOTIDE SEQUENCE [LARGE SCALE GENOMIC DNA]</scope>
    <source>
        <strain evidence="15 16">DSM 29073</strain>
    </source>
</reference>
<keyword evidence="12 13" id="KW-0119">Carbohydrate metabolism</keyword>
<comment type="similarity">
    <text evidence="13">Belongs to the carbohydrate kinase PfkB family. Ribokinase subfamily.</text>
</comment>
<dbReference type="FunFam" id="3.40.1190.20:FF:000012">
    <property type="entry name" value="Ribokinase"/>
    <property type="match status" value="1"/>
</dbReference>
<dbReference type="Gene3D" id="3.40.1190.20">
    <property type="match status" value="1"/>
</dbReference>
<feature type="binding site" evidence="13">
    <location>
        <begin position="13"/>
        <end position="15"/>
    </location>
    <ligand>
        <name>substrate</name>
    </ligand>
</feature>
<dbReference type="PROSITE" id="PS00584">
    <property type="entry name" value="PFKB_KINASES_2"/>
    <property type="match status" value="1"/>
</dbReference>
<evidence type="ECO:0000313" key="15">
    <source>
        <dbReference type="EMBL" id="SEF40512.1"/>
    </source>
</evidence>
<dbReference type="NCBIfam" id="NF008353">
    <property type="entry name" value="PRK11142.1"/>
    <property type="match status" value="1"/>
</dbReference>
<dbReference type="PANTHER" id="PTHR10584">
    <property type="entry name" value="SUGAR KINASE"/>
    <property type="match status" value="1"/>
</dbReference>
<organism evidence="15 16">
    <name type="scientific">Parabacteroides chinchillae</name>
    <dbReference type="NCBI Taxonomy" id="871327"/>
    <lineage>
        <taxon>Bacteria</taxon>
        <taxon>Pseudomonadati</taxon>
        <taxon>Bacteroidota</taxon>
        <taxon>Bacteroidia</taxon>
        <taxon>Bacteroidales</taxon>
        <taxon>Tannerellaceae</taxon>
        <taxon>Parabacteroides</taxon>
    </lineage>
</organism>
<dbReference type="GO" id="GO:0005524">
    <property type="term" value="F:ATP binding"/>
    <property type="evidence" value="ECO:0007669"/>
    <property type="project" value="UniProtKB-UniRule"/>
</dbReference>
<dbReference type="InterPro" id="IPR002139">
    <property type="entry name" value="Ribo/fructo_kinase"/>
</dbReference>
<keyword evidence="9 13" id="KW-0067">ATP-binding</keyword>
<evidence type="ECO:0000256" key="11">
    <source>
        <dbReference type="ARBA" id="ARBA00022958"/>
    </source>
</evidence>
<dbReference type="PRINTS" id="PR00990">
    <property type="entry name" value="RIBOKINASE"/>
</dbReference>
<feature type="binding site" evidence="13">
    <location>
        <position position="293"/>
    </location>
    <ligand>
        <name>K(+)</name>
        <dbReference type="ChEBI" id="CHEBI:29103"/>
    </ligand>
</feature>
<dbReference type="NCBIfam" id="TIGR02152">
    <property type="entry name" value="D_ribokin_bact"/>
    <property type="match status" value="1"/>
</dbReference>
<dbReference type="GO" id="GO:0019303">
    <property type="term" value="P:D-ribose catabolic process"/>
    <property type="evidence" value="ECO:0007669"/>
    <property type="project" value="UniProtKB-UniRule"/>
</dbReference>
<feature type="binding site" evidence="13">
    <location>
        <position position="254"/>
    </location>
    <ligand>
        <name>substrate</name>
    </ligand>
</feature>
<dbReference type="HAMAP" id="MF_01987">
    <property type="entry name" value="Ribokinase"/>
    <property type="match status" value="1"/>
</dbReference>
<evidence type="ECO:0000256" key="12">
    <source>
        <dbReference type="ARBA" id="ARBA00023277"/>
    </source>
</evidence>
<evidence type="ECO:0000256" key="3">
    <source>
        <dbReference type="ARBA" id="ARBA00016943"/>
    </source>
</evidence>
<dbReference type="AlphaFoldDB" id="A0A8G2BTH2"/>
<feature type="binding site" evidence="13">
    <location>
        <position position="289"/>
    </location>
    <ligand>
        <name>K(+)</name>
        <dbReference type="ChEBI" id="CHEBI:29103"/>
    </ligand>
</feature>
<keyword evidence="8 13" id="KW-0418">Kinase</keyword>
<feature type="binding site" evidence="13">
    <location>
        <position position="287"/>
    </location>
    <ligand>
        <name>K(+)</name>
        <dbReference type="ChEBI" id="CHEBI:29103"/>
    </ligand>
</feature>
<dbReference type="InterPro" id="IPR011611">
    <property type="entry name" value="PfkB_dom"/>
</dbReference>
<dbReference type="Pfam" id="PF00294">
    <property type="entry name" value="PfkB"/>
    <property type="match status" value="1"/>
</dbReference>
<dbReference type="UniPathway" id="UPA00916">
    <property type="reaction ID" value="UER00889"/>
</dbReference>
<dbReference type="SUPFAM" id="SSF53613">
    <property type="entry name" value="Ribokinase-like"/>
    <property type="match status" value="1"/>
</dbReference>
<evidence type="ECO:0000313" key="16">
    <source>
        <dbReference type="Proteomes" id="UP000236725"/>
    </source>
</evidence>
<evidence type="ECO:0000256" key="1">
    <source>
        <dbReference type="ARBA" id="ARBA00005380"/>
    </source>
</evidence>
<evidence type="ECO:0000256" key="13">
    <source>
        <dbReference type="HAMAP-Rule" id="MF_01987"/>
    </source>
</evidence>
<feature type="binding site" evidence="13">
    <location>
        <position position="284"/>
    </location>
    <ligand>
        <name>K(+)</name>
        <dbReference type="ChEBI" id="CHEBI:29103"/>
    </ligand>
</feature>
<keyword evidence="11 13" id="KW-0630">Potassium</keyword>
<comment type="pathway">
    <text evidence="13">Carbohydrate metabolism; D-ribose degradation; D-ribose 5-phosphate from beta-D-ribopyranose: step 2/2.</text>
</comment>
<feature type="binding site" evidence="13">
    <location>
        <position position="142"/>
    </location>
    <ligand>
        <name>substrate</name>
    </ligand>
</feature>
<feature type="binding site" evidence="13">
    <location>
        <position position="248"/>
    </location>
    <ligand>
        <name>K(+)</name>
        <dbReference type="ChEBI" id="CHEBI:29103"/>
    </ligand>
</feature>
<comment type="caution">
    <text evidence="15">The sequence shown here is derived from an EMBL/GenBank/DDBJ whole genome shotgun (WGS) entry which is preliminary data.</text>
</comment>
<dbReference type="PROSITE" id="PS00583">
    <property type="entry name" value="PFKB_KINASES_1"/>
    <property type="match status" value="1"/>
</dbReference>
<sequence>MQEHRILVVGSSNTDMVIKTEHLPRPGETVLGGTFFMNPGGKGANQAVAISRLGGKVSFVCKTGSDIFGHQSQQLFEEEGIDTSYIFSDPNHPSGVALITVDAHAENCIVVASGANANLLPSDLAQAIEAIDEADLILMQLEIPMETVEYVAEIAYRKNKKVILNPAPACPLPSSLLQHLYMITPNETEAEMISGIKITDEISAGEAAKRISDMGVQCVIITLGSKGALVYQDSVVDIIPALKVNAVDTTAAGDIFNGALTVALSEGRDLPDAVRFACKASAISVTRVGAQSSAPYRNEVDIFG</sequence>
<dbReference type="InterPro" id="IPR002173">
    <property type="entry name" value="Carboh/pur_kinase_PfkB_CS"/>
</dbReference>
<dbReference type="EMBL" id="FNVS01000001">
    <property type="protein sequence ID" value="SEF40512.1"/>
    <property type="molecule type" value="Genomic_DNA"/>
</dbReference>
<dbReference type="Proteomes" id="UP000236725">
    <property type="component" value="Unassembled WGS sequence"/>
</dbReference>
<evidence type="ECO:0000256" key="8">
    <source>
        <dbReference type="ARBA" id="ARBA00022777"/>
    </source>
</evidence>
<evidence type="ECO:0000256" key="2">
    <source>
        <dbReference type="ARBA" id="ARBA00012035"/>
    </source>
</evidence>
<comment type="cofactor">
    <cofactor evidence="13">
        <name>Mg(2+)</name>
        <dbReference type="ChEBI" id="CHEBI:18420"/>
    </cofactor>
    <text evidence="13">Requires a divalent cation, most likely magnesium in vivo, as an electrophilic catalyst to aid phosphoryl group transfer. It is the chelate of the metal and the nucleotide that is the actual substrate.</text>
</comment>
<dbReference type="EC" id="2.7.1.15" evidence="2 13"/>
<evidence type="ECO:0000256" key="10">
    <source>
        <dbReference type="ARBA" id="ARBA00022842"/>
    </source>
</evidence>
<evidence type="ECO:0000259" key="14">
    <source>
        <dbReference type="Pfam" id="PF00294"/>
    </source>
</evidence>
<keyword evidence="6 13" id="KW-0479">Metal-binding</keyword>
<proteinExistence type="inferred from homology"/>
<comment type="activity regulation">
    <text evidence="13">Activated by a monovalent cation that binds near, but not in, the active site. The most likely occupant of the site in vivo is potassium. Ion binding induces a conformational change that may alter substrate affinity.</text>
</comment>
<dbReference type="GO" id="GO:0004747">
    <property type="term" value="F:ribokinase activity"/>
    <property type="evidence" value="ECO:0007669"/>
    <property type="project" value="UniProtKB-UniRule"/>
</dbReference>
<gene>
    <name evidence="13" type="primary">rbsK</name>
    <name evidence="15" type="ORF">SAMN05444001_10139</name>
</gene>
<feature type="binding site" evidence="13">
    <location>
        <position position="250"/>
    </location>
    <ligand>
        <name>K(+)</name>
        <dbReference type="ChEBI" id="CHEBI:29103"/>
    </ligand>
</feature>
<keyword evidence="4 13" id="KW-0963">Cytoplasm</keyword>
<evidence type="ECO:0000256" key="7">
    <source>
        <dbReference type="ARBA" id="ARBA00022741"/>
    </source>
</evidence>
<dbReference type="GO" id="GO:0046872">
    <property type="term" value="F:metal ion binding"/>
    <property type="evidence" value="ECO:0007669"/>
    <property type="project" value="UniProtKB-KW"/>
</dbReference>
<feature type="domain" description="Carbohydrate kinase PfkB" evidence="14">
    <location>
        <begin position="4"/>
        <end position="295"/>
    </location>
</feature>
<evidence type="ECO:0000256" key="5">
    <source>
        <dbReference type="ARBA" id="ARBA00022679"/>
    </source>
</evidence>
<accession>A0A8G2BTH2</accession>
<feature type="binding site" evidence="13">
    <location>
        <begin position="253"/>
        <end position="254"/>
    </location>
    <ligand>
        <name>ATP</name>
        <dbReference type="ChEBI" id="CHEBI:30616"/>
    </ligand>
</feature>